<reference evidence="2 3" key="1">
    <citation type="submission" date="2015-11" db="EMBL/GenBank/DDBJ databases">
        <title>Expanding the genomic diversity of Burkholderia species for the development of highly accurate diagnostics.</title>
        <authorList>
            <person name="Sahl J."/>
            <person name="Keim P."/>
            <person name="Wagner D."/>
        </authorList>
    </citation>
    <scope>NUCLEOTIDE SEQUENCE [LARGE SCALE GENOMIC DNA]</scope>
    <source>
        <strain evidence="2 3">RF32-BP4</strain>
    </source>
</reference>
<evidence type="ECO:0000313" key="3">
    <source>
        <dbReference type="Proteomes" id="UP000065521"/>
    </source>
</evidence>
<dbReference type="PANTHER" id="PTHR30373">
    <property type="entry name" value="UPF0603 PROTEIN YGCG"/>
    <property type="match status" value="1"/>
</dbReference>
<protein>
    <recommendedName>
        <fullName evidence="1">TPM domain-containing protein</fullName>
    </recommendedName>
</protein>
<dbReference type="Gene3D" id="3.10.310.50">
    <property type="match status" value="1"/>
</dbReference>
<dbReference type="InterPro" id="IPR007621">
    <property type="entry name" value="TPM_dom"/>
</dbReference>
<feature type="domain" description="TPM" evidence="1">
    <location>
        <begin position="29"/>
        <end position="141"/>
    </location>
</feature>
<dbReference type="EMBL" id="LOTN01000044">
    <property type="protein sequence ID" value="KUZ86929.1"/>
    <property type="molecule type" value="Genomic_DNA"/>
</dbReference>
<dbReference type="RefSeq" id="WP_059635103.1">
    <property type="nucleotide sequence ID" value="NZ_JBGRUR010000013.1"/>
</dbReference>
<proteinExistence type="predicted"/>
<accession>A0A117XNF4</accession>
<dbReference type="AlphaFoldDB" id="A0A117XNF4"/>
<organism evidence="2 3">
    <name type="scientific">Burkholderia ubonensis</name>
    <dbReference type="NCBI Taxonomy" id="101571"/>
    <lineage>
        <taxon>Bacteria</taxon>
        <taxon>Pseudomonadati</taxon>
        <taxon>Pseudomonadota</taxon>
        <taxon>Betaproteobacteria</taxon>
        <taxon>Burkholderiales</taxon>
        <taxon>Burkholderiaceae</taxon>
        <taxon>Burkholderia</taxon>
        <taxon>Burkholderia cepacia complex</taxon>
    </lineage>
</organism>
<evidence type="ECO:0000313" key="2">
    <source>
        <dbReference type="EMBL" id="KUZ86929.1"/>
    </source>
</evidence>
<name>A0A117XNF4_9BURK</name>
<evidence type="ECO:0000259" key="1">
    <source>
        <dbReference type="Pfam" id="PF04536"/>
    </source>
</evidence>
<gene>
    <name evidence="2" type="ORF">WI38_00340</name>
</gene>
<dbReference type="PANTHER" id="PTHR30373:SF8">
    <property type="entry name" value="BLL7265 PROTEIN"/>
    <property type="match status" value="1"/>
</dbReference>
<dbReference type="Proteomes" id="UP000065521">
    <property type="component" value="Unassembled WGS sequence"/>
</dbReference>
<sequence>MDIKRLLRHLFTTHWRVNAAFPRRSLLAIERAVHASHDEHVGQVRFAVEGALHTAALLKGTSARARAIDVFSQLRVWDTEHNNGVLIYLLLADRDVEIIADRGIHAKVDSREWEAICRTMEADFRRGDYQSGVLRGIERVTELLKQHFPASRPPVDEFPSSPAVI</sequence>
<comment type="caution">
    <text evidence="2">The sequence shown here is derived from an EMBL/GenBank/DDBJ whole genome shotgun (WGS) entry which is preliminary data.</text>
</comment>
<dbReference type="Pfam" id="PF04536">
    <property type="entry name" value="TPM_phosphatase"/>
    <property type="match status" value="1"/>
</dbReference>